<accession>A0A8S4ABS0</accession>
<feature type="domain" description="C-type lectin" evidence="14">
    <location>
        <begin position="199"/>
        <end position="301"/>
    </location>
</feature>
<dbReference type="GO" id="GO:0016020">
    <property type="term" value="C:membrane"/>
    <property type="evidence" value="ECO:0007669"/>
    <property type="project" value="UniProtKB-SubCell"/>
</dbReference>
<sequence length="1377" mass="155293">MPKFRGATLFLCLLTALDAARSPGGVQGPDEDAFSIQHRGSGACLSADPSGAVTTAACDAGAAAQRWKWGSAHRLFHAATARCLALDVRSKALALLDCGAGAHMGWRCLGGGAVHTAYQMELAMFTRLPVVHTINGNSAGIPCEFPFKYNGSWHHGCLPDEDSPGLSWCATSSDYDLEKKKGNCLLPERGCQTLFAGPEGEFCFEFASSAAVTWHEALDSCRSQGADLLSLTGPADLTSDSFSDGLGGMPSKMWIGLHQLDVSQGWQWSDGSPLSFLNWDEEDVKFLETACPEGWVPWSGWCYKLVQDTPANFQDAQLHCTDEEGGRLASFHSVDSKEMVSTYFHADRGSLDVWIGLKGVGKDANVFEWTDGEPVTFTFWGPNQPVQPAPNSSCVFYSGQGWRRHANSCYKVNTDPVPFKDHCNITIRNRFEQAFINRLLGEYIGKETQHFWIGMQDMKSTGEYQWTRQDASSGAATYTNWGWFEPTRPGGCAAISTVKPLGKWEVKNCTLFKAGTICRTDLSPPPPPEPEPNPNATCPDGWVSRPQIKNCYKVFHEERLSRKRSWEESRRFCQALGADLASFTNIQEMRALHNIMRESISDNRYFWVGLNRRNPADRSWTWSDGRPVSLEVFHQDFHEDDAYSRDCAAFKVPRRSSSGPLMRGCHLPRTLRSSLTHLYVFLVHDIPPTPFYAVPFHCDARLEWVCQIPRGRTPKTPEWYQHGGHHNTSVFMDGAEFWFVTEPKLTFEEANLYCAANDSKLASPLSSSAALKIQQQLQMLSTSAKQNWWIDMTKPGRTFPMSYSQMYFYHSFFLGRCTFISSESPFPEHDRSCQQRYSFVCEKHNVTSVEIDPLEPRPEGLPCINGSLSFRNKCYTLMNVPATSFRLANEECLSVRGTLVTVSDQVEQDFINTLLPGMAHMKQIWIGLKIKQSDPAWVDNSPVNYVNFNPLLLGMHKAIQINSFDQDSLNMCVYLLNNPASDMLGTWDYSSCSSLQSLGICQHYADKLEEPVVPTEKFKVNNRTLLLIVKNLTWYAALEECKAQKMDLASVPDTLVQSTISVHVHRAQKPMWIGLFSEDDGNHYHWTDRSHTVFSRWSAEPSSGSCVYQDTDGFWRATECEEEIQGAICQEPREVESPTPEKAAVRCPHNISGPNWIPWRNGCYSLQLVASRWDAFEKGKIQETCKRLHADADILTIRNKEENEFVRSQLLPFQSLVQFVWLGLFKDFNGWYFLEKEIGKKAGTRTLSRVERNRGLPSASDNQTKWYDGTNVQYSNWAKGRPSVDEPFMAGLTTDGTWILVTNTNLHAEFRQKSIVTCKLDYETPPPKNPLLTLPTFLLEGSKQEYNQSSKDFQHYGSLTYEVVAKKLSCRRSLLRF</sequence>
<feature type="chain" id="PRO_5035941344" evidence="13">
    <location>
        <begin position="20"/>
        <end position="1377"/>
    </location>
</feature>
<comment type="caution">
    <text evidence="16">The sequence shown here is derived from an EMBL/GenBank/DDBJ whole genome shotgun (WGS) entry which is preliminary data.</text>
</comment>
<dbReference type="InterPro" id="IPR036943">
    <property type="entry name" value="FN_type2_sf"/>
</dbReference>
<dbReference type="SMART" id="SM00059">
    <property type="entry name" value="FN2"/>
    <property type="match status" value="1"/>
</dbReference>
<keyword evidence="7" id="KW-0472">Membrane</keyword>
<dbReference type="SUPFAM" id="SSF56436">
    <property type="entry name" value="C-type lectin-like"/>
    <property type="match status" value="8"/>
</dbReference>
<comment type="subcellular location">
    <subcellularLocation>
        <location evidence="1">Membrane</location>
        <topology evidence="1">Single-pass membrane protein</topology>
    </subcellularLocation>
</comment>
<dbReference type="PROSITE" id="PS50041">
    <property type="entry name" value="C_TYPE_LECTIN_2"/>
    <property type="match status" value="7"/>
</dbReference>
<reference evidence="16" key="1">
    <citation type="submission" date="2021-05" db="EMBL/GenBank/DDBJ databases">
        <authorList>
            <person name="Tigano A."/>
        </authorList>
    </citation>
    <scope>NUCLEOTIDE SEQUENCE</scope>
</reference>
<feature type="signal peptide" evidence="13">
    <location>
        <begin position="1"/>
        <end position="19"/>
    </location>
</feature>
<dbReference type="FunFam" id="3.10.100.10:FF:000036">
    <property type="entry name" value="Lymphocyte antigen 75"/>
    <property type="match status" value="1"/>
</dbReference>
<feature type="domain" description="C-type lectin" evidence="14">
    <location>
        <begin position="551"/>
        <end position="650"/>
    </location>
</feature>
<keyword evidence="3" id="KW-0812">Transmembrane</keyword>
<dbReference type="InterPro" id="IPR013806">
    <property type="entry name" value="Kringle-like"/>
</dbReference>
<dbReference type="SUPFAM" id="SSF50370">
    <property type="entry name" value="Ricin B-like lectins"/>
    <property type="match status" value="1"/>
</dbReference>
<dbReference type="InterPro" id="IPR000562">
    <property type="entry name" value="FN_type2_dom"/>
</dbReference>
<dbReference type="InterPro" id="IPR016187">
    <property type="entry name" value="CTDL_fold"/>
</dbReference>
<evidence type="ECO:0000256" key="9">
    <source>
        <dbReference type="ARBA" id="ARBA00023170"/>
    </source>
</evidence>
<keyword evidence="10" id="KW-0325">Glycoprotein</keyword>
<dbReference type="Pfam" id="PF24562">
    <property type="entry name" value="CysR_MRC2_N"/>
    <property type="match status" value="1"/>
</dbReference>
<dbReference type="InterPro" id="IPR001304">
    <property type="entry name" value="C-type_lectin-like"/>
</dbReference>
<keyword evidence="5" id="KW-0677">Repeat</keyword>
<dbReference type="InterPro" id="IPR050111">
    <property type="entry name" value="C-type_lectin/snaclec_domain"/>
</dbReference>
<keyword evidence="2" id="KW-0254">Endocytosis</keyword>
<evidence type="ECO:0000259" key="14">
    <source>
        <dbReference type="PROSITE" id="PS50041"/>
    </source>
</evidence>
<dbReference type="FunFam" id="3.10.100.10:FF:000047">
    <property type="entry name" value="lymphocyte antigen 75"/>
    <property type="match status" value="1"/>
</dbReference>
<feature type="disulfide bond" evidence="11">
    <location>
        <begin position="157"/>
        <end position="184"/>
    </location>
</feature>
<dbReference type="Pfam" id="PF00040">
    <property type="entry name" value="fn2"/>
    <property type="match status" value="1"/>
</dbReference>
<dbReference type="EMBL" id="CAJRST010000001">
    <property type="protein sequence ID" value="CAG5858057.1"/>
    <property type="molecule type" value="Genomic_DNA"/>
</dbReference>
<feature type="domain" description="Fibronectin type-II" evidence="15">
    <location>
        <begin position="138"/>
        <end position="186"/>
    </location>
</feature>
<feature type="domain" description="C-type lectin" evidence="14">
    <location>
        <begin position="1159"/>
        <end position="1298"/>
    </location>
</feature>
<keyword evidence="6" id="KW-1133">Transmembrane helix</keyword>
<dbReference type="CDD" id="cd00037">
    <property type="entry name" value="CLECT"/>
    <property type="match status" value="8"/>
</dbReference>
<evidence type="ECO:0000256" key="1">
    <source>
        <dbReference type="ARBA" id="ARBA00004167"/>
    </source>
</evidence>
<evidence type="ECO:0000256" key="6">
    <source>
        <dbReference type="ARBA" id="ARBA00022989"/>
    </source>
</evidence>
<dbReference type="SUPFAM" id="SSF57440">
    <property type="entry name" value="Kringle-like"/>
    <property type="match status" value="1"/>
</dbReference>
<evidence type="ECO:0000256" key="10">
    <source>
        <dbReference type="ARBA" id="ARBA00023180"/>
    </source>
</evidence>
<evidence type="ECO:0000256" key="7">
    <source>
        <dbReference type="ARBA" id="ARBA00023136"/>
    </source>
</evidence>
<dbReference type="Pfam" id="PF00059">
    <property type="entry name" value="Lectin_C"/>
    <property type="match status" value="6"/>
</dbReference>
<feature type="domain" description="C-type lectin" evidence="14">
    <location>
        <begin position="405"/>
        <end position="509"/>
    </location>
</feature>
<gene>
    <name evidence="16" type="ORF">MMEN_LOCUS742</name>
</gene>
<organism evidence="16 17">
    <name type="scientific">Menidia menidia</name>
    <name type="common">Atlantic silverside</name>
    <dbReference type="NCBI Taxonomy" id="238744"/>
    <lineage>
        <taxon>Eukaryota</taxon>
        <taxon>Metazoa</taxon>
        <taxon>Chordata</taxon>
        <taxon>Craniata</taxon>
        <taxon>Vertebrata</taxon>
        <taxon>Euteleostomi</taxon>
        <taxon>Actinopterygii</taxon>
        <taxon>Neopterygii</taxon>
        <taxon>Teleostei</taxon>
        <taxon>Neoteleostei</taxon>
        <taxon>Acanthomorphata</taxon>
        <taxon>Ovalentaria</taxon>
        <taxon>Atherinomorphae</taxon>
        <taxon>Atheriniformes</taxon>
        <taxon>Atherinopsidae</taxon>
        <taxon>Menidiinae</taxon>
        <taxon>Menidia</taxon>
    </lineage>
</organism>
<dbReference type="Proteomes" id="UP000677803">
    <property type="component" value="Unassembled WGS sequence"/>
</dbReference>
<dbReference type="Gene3D" id="2.80.10.50">
    <property type="match status" value="1"/>
</dbReference>
<keyword evidence="17" id="KW-1185">Reference proteome</keyword>
<evidence type="ECO:0000256" key="4">
    <source>
        <dbReference type="ARBA" id="ARBA00022729"/>
    </source>
</evidence>
<dbReference type="CDD" id="cd00062">
    <property type="entry name" value="FN2"/>
    <property type="match status" value="1"/>
</dbReference>
<name>A0A8S4ABS0_9TELE</name>
<dbReference type="InterPro" id="IPR035992">
    <property type="entry name" value="Ricin_B-like_lectins"/>
</dbReference>
<dbReference type="Gene3D" id="3.10.100.10">
    <property type="entry name" value="Mannose-Binding Protein A, subunit A"/>
    <property type="match status" value="8"/>
</dbReference>
<feature type="domain" description="C-type lectin" evidence="14">
    <location>
        <begin position="298"/>
        <end position="403"/>
    </location>
</feature>
<feature type="compositionally biased region" description="Pro residues" evidence="12">
    <location>
        <begin position="523"/>
        <end position="533"/>
    </location>
</feature>
<dbReference type="PROSITE" id="PS51092">
    <property type="entry name" value="FN2_2"/>
    <property type="match status" value="1"/>
</dbReference>
<evidence type="ECO:0000313" key="16">
    <source>
        <dbReference type="EMBL" id="CAG5858057.1"/>
    </source>
</evidence>
<feature type="region of interest" description="Disordered" evidence="12">
    <location>
        <begin position="520"/>
        <end position="540"/>
    </location>
</feature>
<evidence type="ECO:0000256" key="3">
    <source>
        <dbReference type="ARBA" id="ARBA00022692"/>
    </source>
</evidence>
<dbReference type="Gene3D" id="2.10.10.10">
    <property type="entry name" value="Fibronectin, type II, collagen-binding"/>
    <property type="match status" value="1"/>
</dbReference>
<feature type="disulfide bond" evidence="11">
    <location>
        <begin position="143"/>
        <end position="169"/>
    </location>
</feature>
<dbReference type="PROSITE" id="PS50231">
    <property type="entry name" value="RICIN_B_LECTIN"/>
    <property type="match status" value="1"/>
</dbReference>
<evidence type="ECO:0000256" key="11">
    <source>
        <dbReference type="PROSITE-ProRule" id="PRU00479"/>
    </source>
</evidence>
<proteinExistence type="predicted"/>
<dbReference type="OrthoDB" id="6153550at2759"/>
<dbReference type="SMART" id="SM00034">
    <property type="entry name" value="CLECT"/>
    <property type="match status" value="8"/>
</dbReference>
<evidence type="ECO:0000259" key="15">
    <source>
        <dbReference type="PROSITE" id="PS51092"/>
    </source>
</evidence>
<dbReference type="PANTHER" id="PTHR22803">
    <property type="entry name" value="MANNOSE, PHOSPHOLIPASE, LECTIN RECEPTOR RELATED"/>
    <property type="match status" value="1"/>
</dbReference>
<evidence type="ECO:0000313" key="17">
    <source>
        <dbReference type="Proteomes" id="UP000677803"/>
    </source>
</evidence>
<feature type="domain" description="C-type lectin" evidence="14">
    <location>
        <begin position="1020"/>
        <end position="1123"/>
    </location>
</feature>
<evidence type="ECO:0000256" key="12">
    <source>
        <dbReference type="SAM" id="MobiDB-lite"/>
    </source>
</evidence>
<dbReference type="InterPro" id="IPR000772">
    <property type="entry name" value="Ricin_B_lectin"/>
</dbReference>
<evidence type="ECO:0000256" key="2">
    <source>
        <dbReference type="ARBA" id="ARBA00022583"/>
    </source>
</evidence>
<evidence type="ECO:0000256" key="5">
    <source>
        <dbReference type="ARBA" id="ARBA00022737"/>
    </source>
</evidence>
<dbReference type="InterPro" id="IPR016186">
    <property type="entry name" value="C-type_lectin-like/link_sf"/>
</dbReference>
<keyword evidence="8 11" id="KW-1015">Disulfide bond</keyword>
<keyword evidence="4 13" id="KW-0732">Signal</keyword>
<keyword evidence="9" id="KW-0675">Receptor</keyword>
<protein>
    <submittedName>
        <fullName evidence="16">(Atlantic silverside) hypothetical protein</fullName>
    </submittedName>
</protein>
<evidence type="ECO:0000256" key="13">
    <source>
        <dbReference type="SAM" id="SignalP"/>
    </source>
</evidence>
<dbReference type="GO" id="GO:0006897">
    <property type="term" value="P:endocytosis"/>
    <property type="evidence" value="ECO:0007669"/>
    <property type="project" value="UniProtKB-KW"/>
</dbReference>
<evidence type="ECO:0000256" key="8">
    <source>
        <dbReference type="ARBA" id="ARBA00023157"/>
    </source>
</evidence>
<feature type="domain" description="C-type lectin" evidence="14">
    <location>
        <begin position="870"/>
        <end position="993"/>
    </location>
</feature>